<gene>
    <name evidence="1" type="ORF">ACI1P1_21525</name>
</gene>
<comment type="caution">
    <text evidence="1">The sequence shown here is derived from an EMBL/GenBank/DDBJ whole genome shotgun (WGS) entry which is preliminary data.</text>
</comment>
<evidence type="ECO:0000313" key="2">
    <source>
        <dbReference type="Proteomes" id="UP001631969"/>
    </source>
</evidence>
<sequence length="81" mass="8769">MKAKRHKQGLGARPKKPLAAKRRTKRSKSAAKAPRAGKAAKRRQPGGMSRQALAAFNNGYDTGFNQGFAQGMQDGQNFLAQ</sequence>
<name>A0ACC7P382_9BACL</name>
<protein>
    <submittedName>
        <fullName evidence="1">Uncharacterized protein</fullName>
    </submittedName>
</protein>
<dbReference type="EMBL" id="JBJURJ010000015">
    <property type="protein sequence ID" value="MFM9330875.1"/>
    <property type="molecule type" value="Genomic_DNA"/>
</dbReference>
<dbReference type="Proteomes" id="UP001631969">
    <property type="component" value="Unassembled WGS sequence"/>
</dbReference>
<organism evidence="1 2">
    <name type="scientific">Paenibacillus mesotrionivorans</name>
    <dbReference type="NCBI Taxonomy" id="3160968"/>
    <lineage>
        <taxon>Bacteria</taxon>
        <taxon>Bacillati</taxon>
        <taxon>Bacillota</taxon>
        <taxon>Bacilli</taxon>
        <taxon>Bacillales</taxon>
        <taxon>Paenibacillaceae</taxon>
        <taxon>Paenibacillus</taxon>
    </lineage>
</organism>
<evidence type="ECO:0000313" key="1">
    <source>
        <dbReference type="EMBL" id="MFM9330875.1"/>
    </source>
</evidence>
<accession>A0ACC7P382</accession>
<proteinExistence type="predicted"/>
<reference evidence="1" key="1">
    <citation type="submission" date="2024-12" db="EMBL/GenBank/DDBJ databases">
        <authorList>
            <person name="Wu N."/>
        </authorList>
    </citation>
    <scope>NUCLEOTIDE SEQUENCE</scope>
    <source>
        <strain evidence="1">P15</strain>
    </source>
</reference>
<keyword evidence="2" id="KW-1185">Reference proteome</keyword>